<protein>
    <recommendedName>
        <fullName evidence="3">Aldo/keto reductase</fullName>
    </recommendedName>
</protein>
<feature type="non-terminal residue" evidence="1">
    <location>
        <position position="97"/>
    </location>
</feature>
<organism evidence="1 2">
    <name type="scientific">Colletotrichum noveboracense</name>
    <dbReference type="NCBI Taxonomy" id="2664923"/>
    <lineage>
        <taxon>Eukaryota</taxon>
        <taxon>Fungi</taxon>
        <taxon>Dikarya</taxon>
        <taxon>Ascomycota</taxon>
        <taxon>Pezizomycotina</taxon>
        <taxon>Sordariomycetes</taxon>
        <taxon>Hypocreomycetidae</taxon>
        <taxon>Glomerellales</taxon>
        <taxon>Glomerellaceae</taxon>
        <taxon>Colletotrichum</taxon>
        <taxon>Colletotrichum gloeosporioides species complex</taxon>
    </lineage>
</organism>
<dbReference type="EMBL" id="CAMGZC010000880">
    <property type="protein sequence ID" value="CAI0650515.1"/>
    <property type="molecule type" value="Genomic_DNA"/>
</dbReference>
<sequence length="97" mass="11018">PDLDLGELLKYLKRKRHLAKLYGQGTTNFKASKHEIKKSIINVPRDAIQLGFQHLDGAKVYGNEVEMGLAIKTSNIPRQNLFDVTKLWDLKNPKAAF</sequence>
<gene>
    <name evidence="1" type="ORF">CGXH109_LOCUS96854</name>
</gene>
<dbReference type="Proteomes" id="UP001152533">
    <property type="component" value="Unassembled WGS sequence"/>
</dbReference>
<dbReference type="GO" id="GO:0016491">
    <property type="term" value="F:oxidoreductase activity"/>
    <property type="evidence" value="ECO:0007669"/>
    <property type="project" value="UniProtKB-KW"/>
</dbReference>
<proteinExistence type="predicted"/>
<dbReference type="Gene3D" id="3.20.20.100">
    <property type="entry name" value="NADP-dependent oxidoreductase domain"/>
    <property type="match status" value="1"/>
</dbReference>
<dbReference type="SUPFAM" id="SSF51430">
    <property type="entry name" value="NAD(P)-linked oxidoreductase"/>
    <property type="match status" value="1"/>
</dbReference>
<keyword evidence="2" id="KW-1185">Reference proteome</keyword>
<accession>A0A9W4RZL2</accession>
<comment type="caution">
    <text evidence="1">The sequence shown here is derived from an EMBL/GenBank/DDBJ whole genome shotgun (WGS) entry which is preliminary data.</text>
</comment>
<name>A0A9W4RZL2_9PEZI</name>
<evidence type="ECO:0008006" key="3">
    <source>
        <dbReference type="Google" id="ProtNLM"/>
    </source>
</evidence>
<reference evidence="1" key="1">
    <citation type="submission" date="2022-08" db="EMBL/GenBank/DDBJ databases">
        <authorList>
            <person name="Giroux E."/>
            <person name="Giroux E."/>
        </authorList>
    </citation>
    <scope>NUCLEOTIDE SEQUENCE</scope>
    <source>
        <strain evidence="1">H1091258</strain>
    </source>
</reference>
<evidence type="ECO:0000313" key="1">
    <source>
        <dbReference type="EMBL" id="CAI0650515.1"/>
    </source>
</evidence>
<dbReference type="InterPro" id="IPR036812">
    <property type="entry name" value="NAD(P)_OxRdtase_dom_sf"/>
</dbReference>
<evidence type="ECO:0000313" key="2">
    <source>
        <dbReference type="Proteomes" id="UP001152533"/>
    </source>
</evidence>
<dbReference type="AlphaFoldDB" id="A0A9W4RZL2"/>